<accession>A0A968GBJ6</accession>
<proteinExistence type="predicted"/>
<dbReference type="Proteomes" id="UP000711995">
    <property type="component" value="Unassembled WGS sequence"/>
</dbReference>
<dbReference type="RefSeq" id="WP_167701134.1">
    <property type="nucleotide sequence ID" value="NZ_CP118177.1"/>
</dbReference>
<evidence type="ECO:0000313" key="2">
    <source>
        <dbReference type="Proteomes" id="UP000711995"/>
    </source>
</evidence>
<keyword evidence="2" id="KW-1185">Reference proteome</keyword>
<sequence length="182" mass="20554">MSHADPSLTILAHLEAILNDYRAYRIEQQLAPFTLYNDPLAPMLIESGIGINYYLSSSEPTESTLYHTHERLSFNIDMLYISRELNAPVHRELLALAYDLKSAITAMHAYAFGLAGRVTNRVHPSLTISNNASENPSVAYAFGQLSFSIESQFLYVDNPEVIHDAKINWQLLLRPEKGEENE</sequence>
<protein>
    <submittedName>
        <fullName evidence="1">Uncharacterized protein</fullName>
    </submittedName>
</protein>
<gene>
    <name evidence="1" type="ORF">HCT14_08320</name>
</gene>
<name>A0A968GBJ6_9SPIO</name>
<organism evidence="1 2">
    <name type="scientific">Entomospira entomophila</name>
    <dbReference type="NCBI Taxonomy" id="2719988"/>
    <lineage>
        <taxon>Bacteria</taxon>
        <taxon>Pseudomonadati</taxon>
        <taxon>Spirochaetota</taxon>
        <taxon>Spirochaetia</taxon>
        <taxon>Spirochaetales</taxon>
        <taxon>Spirochaetaceae</taxon>
        <taxon>Entomospira</taxon>
    </lineage>
</organism>
<dbReference type="AlphaFoldDB" id="A0A968GBJ6"/>
<comment type="caution">
    <text evidence="1">The sequence shown here is derived from an EMBL/GenBank/DDBJ whole genome shotgun (WGS) entry which is preliminary data.</text>
</comment>
<evidence type="ECO:0000313" key="1">
    <source>
        <dbReference type="EMBL" id="NIZ41512.1"/>
    </source>
</evidence>
<dbReference type="EMBL" id="JAATLJ010000004">
    <property type="protein sequence ID" value="NIZ41512.1"/>
    <property type="molecule type" value="Genomic_DNA"/>
</dbReference>
<reference evidence="1 2" key="1">
    <citation type="submission" date="2020-03" db="EMBL/GenBank/DDBJ databases">
        <title>Spirochaetal bacteria isolated from arthropods constitute a novel genus Entomospira genus novum within the order Spirochaetales.</title>
        <authorList>
            <person name="Grana-Miraglia L."/>
            <person name="Sikutova S."/>
            <person name="Fingerle V."/>
            <person name="Sing A."/>
            <person name="Castillo-Ramirez S."/>
            <person name="Margos G."/>
            <person name="Rudolf I."/>
        </authorList>
    </citation>
    <scope>NUCLEOTIDE SEQUENCE [LARGE SCALE GENOMIC DNA]</scope>
    <source>
        <strain evidence="1 2">BR193</strain>
    </source>
</reference>